<dbReference type="InterPro" id="IPR050832">
    <property type="entry name" value="Bact_Acetyltransf"/>
</dbReference>
<evidence type="ECO:0000313" key="4">
    <source>
        <dbReference type="EMBL" id="MDP5228598.1"/>
    </source>
</evidence>
<gene>
    <name evidence="4" type="ORF">Q9R02_15685</name>
</gene>
<reference evidence="4 5" key="1">
    <citation type="submission" date="2023-08" db="EMBL/GenBank/DDBJ databases">
        <title>Arthrobacter horti sp. nov., isolated from forest soil.</title>
        <authorList>
            <person name="Park M."/>
        </authorList>
    </citation>
    <scope>NUCLEOTIDE SEQUENCE [LARGE SCALE GENOMIC DNA]</scope>
    <source>
        <strain evidence="4 5">YJM1</strain>
    </source>
</reference>
<evidence type="ECO:0000259" key="3">
    <source>
        <dbReference type="PROSITE" id="PS51186"/>
    </source>
</evidence>
<evidence type="ECO:0000256" key="1">
    <source>
        <dbReference type="ARBA" id="ARBA00022679"/>
    </source>
</evidence>
<dbReference type="PROSITE" id="PS51186">
    <property type="entry name" value="GNAT"/>
    <property type="match status" value="1"/>
</dbReference>
<feature type="domain" description="N-acetyltransferase" evidence="3">
    <location>
        <begin position="17"/>
        <end position="164"/>
    </location>
</feature>
<organism evidence="4 5">
    <name type="scientific">Arthrobacter horti</name>
    <dbReference type="NCBI Taxonomy" id="3068273"/>
    <lineage>
        <taxon>Bacteria</taxon>
        <taxon>Bacillati</taxon>
        <taxon>Actinomycetota</taxon>
        <taxon>Actinomycetes</taxon>
        <taxon>Micrococcales</taxon>
        <taxon>Micrococcaceae</taxon>
        <taxon>Arthrobacter</taxon>
    </lineage>
</organism>
<comment type="caution">
    <text evidence="4">The sequence shown here is derived from an EMBL/GenBank/DDBJ whole genome shotgun (WGS) entry which is preliminary data.</text>
</comment>
<keyword evidence="1" id="KW-0808">Transferase</keyword>
<keyword evidence="5" id="KW-1185">Reference proteome</keyword>
<sequence>MTDTVNLDVVHVGLDDPRVKPLLDELAVEYNTRYGDFFSAAGAQEELSRYPASEFEPPHGALLILQQGAETVAGGAFRRYNERTAEFKRIWTHSAHRRKGLARRVLVELEQAARERGYERIYLTTGPRQPEAKGLYLATGYTPLFDLEADPEQLRHLAFEKALG</sequence>
<keyword evidence="2" id="KW-0012">Acyltransferase</keyword>
<dbReference type="Gene3D" id="3.40.630.30">
    <property type="match status" value="1"/>
</dbReference>
<evidence type="ECO:0000313" key="5">
    <source>
        <dbReference type="Proteomes" id="UP001232725"/>
    </source>
</evidence>
<dbReference type="InterPro" id="IPR016181">
    <property type="entry name" value="Acyl_CoA_acyltransferase"/>
</dbReference>
<dbReference type="EMBL" id="JAVALS010000019">
    <property type="protein sequence ID" value="MDP5228598.1"/>
    <property type="molecule type" value="Genomic_DNA"/>
</dbReference>
<name>A0ABT9ISP7_9MICC</name>
<protein>
    <submittedName>
        <fullName evidence="4">GNAT family N-acetyltransferase</fullName>
    </submittedName>
</protein>
<dbReference type="PANTHER" id="PTHR43877:SF2">
    <property type="entry name" value="AMINOALKYLPHOSPHONATE N-ACETYLTRANSFERASE-RELATED"/>
    <property type="match status" value="1"/>
</dbReference>
<dbReference type="PANTHER" id="PTHR43877">
    <property type="entry name" value="AMINOALKYLPHOSPHONATE N-ACETYLTRANSFERASE-RELATED-RELATED"/>
    <property type="match status" value="1"/>
</dbReference>
<dbReference type="RefSeq" id="WP_305997643.1">
    <property type="nucleotide sequence ID" value="NZ_JAVALS010000019.1"/>
</dbReference>
<dbReference type="InterPro" id="IPR000182">
    <property type="entry name" value="GNAT_dom"/>
</dbReference>
<dbReference type="Proteomes" id="UP001232725">
    <property type="component" value="Unassembled WGS sequence"/>
</dbReference>
<dbReference type="SUPFAM" id="SSF55729">
    <property type="entry name" value="Acyl-CoA N-acyltransferases (Nat)"/>
    <property type="match status" value="1"/>
</dbReference>
<dbReference type="CDD" id="cd04301">
    <property type="entry name" value="NAT_SF"/>
    <property type="match status" value="1"/>
</dbReference>
<dbReference type="Pfam" id="PF00583">
    <property type="entry name" value="Acetyltransf_1"/>
    <property type="match status" value="1"/>
</dbReference>
<proteinExistence type="predicted"/>
<evidence type="ECO:0000256" key="2">
    <source>
        <dbReference type="ARBA" id="ARBA00023315"/>
    </source>
</evidence>
<accession>A0ABT9ISP7</accession>